<accession>A0ABY8QAB7</accession>
<evidence type="ECO:0000313" key="2">
    <source>
        <dbReference type="Proteomes" id="UP001230978"/>
    </source>
</evidence>
<evidence type="ECO:0000313" key="1">
    <source>
        <dbReference type="EMBL" id="WGV17769.1"/>
    </source>
</evidence>
<protein>
    <recommendedName>
        <fullName evidence="3">Gamma-glutamyl kinase</fullName>
    </recommendedName>
</protein>
<dbReference type="Gene3D" id="3.40.50.300">
    <property type="entry name" value="P-loop containing nucleotide triphosphate hydrolases"/>
    <property type="match status" value="1"/>
</dbReference>
<name>A0ABY8QAB7_9RHOB</name>
<dbReference type="InterPro" id="IPR027417">
    <property type="entry name" value="P-loop_NTPase"/>
</dbReference>
<keyword evidence="2" id="KW-1185">Reference proteome</keyword>
<gene>
    <name evidence="1" type="ORF">QF092_08310</name>
</gene>
<reference evidence="1 2" key="1">
    <citation type="submission" date="2023-04" db="EMBL/GenBank/DDBJ databases">
        <title>YMD61, complete Genome.</title>
        <authorList>
            <person name="Zhang J."/>
        </authorList>
    </citation>
    <scope>NUCLEOTIDE SEQUENCE [LARGE SCALE GENOMIC DNA]</scope>
    <source>
        <strain evidence="1 2">YMD61</strain>
    </source>
</reference>
<dbReference type="EMBL" id="CP124535">
    <property type="protein sequence ID" value="WGV17769.1"/>
    <property type="molecule type" value="Genomic_DNA"/>
</dbReference>
<proteinExistence type="predicted"/>
<evidence type="ECO:0008006" key="3">
    <source>
        <dbReference type="Google" id="ProtNLM"/>
    </source>
</evidence>
<sequence length="208" mass="23396">MLVLPTARLVFLATPKAASQAIRAMLGPYAETPETARQFPHMNAATYARRWAPFLAETLGYAPETCAVMREPMEQMQSWFRYRQREALIGHQNSTHGLTFAEFVEARLADPQPPFAAVGRQDRFLGFLDDGPPVTHVFDYAQLDLLVAFLQGRLDAPLSLESRNVSPLPEGETFDLPAALLKRFKKAHAAEFKLYERVAAKGYLRTRS</sequence>
<dbReference type="Proteomes" id="UP001230978">
    <property type="component" value="Chromosome"/>
</dbReference>
<organism evidence="1 2">
    <name type="scientific">Fuscovulum ytuae</name>
    <dbReference type="NCBI Taxonomy" id="3042299"/>
    <lineage>
        <taxon>Bacteria</taxon>
        <taxon>Pseudomonadati</taxon>
        <taxon>Pseudomonadota</taxon>
        <taxon>Alphaproteobacteria</taxon>
        <taxon>Rhodobacterales</taxon>
        <taxon>Paracoccaceae</taxon>
        <taxon>Fuscovulum</taxon>
    </lineage>
</organism>
<dbReference type="RefSeq" id="WP_281469322.1">
    <property type="nucleotide sequence ID" value="NZ_CP124535.1"/>
</dbReference>